<dbReference type="Proteomes" id="UP001186944">
    <property type="component" value="Unassembled WGS sequence"/>
</dbReference>
<keyword evidence="2" id="KW-1185">Reference proteome</keyword>
<sequence length="229" mass="26030">MSVSQLNEARYGRACFLVLNTCPVTLRRVIDHYCSTTGFNDLEGLLNHVRNKHDLFHLSFGQCCCGHTSRNKPLRKQQWELLYRKTYSSNPHGQQGQCYCMYSAIPGVTSDVMDVTLCCLVIRNICRGINNADIDAISSVRNQLIHASSATLEDTAYNYLWKKVETAVISLAKKADSVIEMDTKRAVQEMKDRIMNPVDLCSLKDLISDQKCMDELRQVLATMFLNYLC</sequence>
<organism evidence="1 2">
    <name type="scientific">Pinctada imbricata</name>
    <name type="common">Atlantic pearl-oyster</name>
    <name type="synonym">Pinctada martensii</name>
    <dbReference type="NCBI Taxonomy" id="66713"/>
    <lineage>
        <taxon>Eukaryota</taxon>
        <taxon>Metazoa</taxon>
        <taxon>Spiralia</taxon>
        <taxon>Lophotrochozoa</taxon>
        <taxon>Mollusca</taxon>
        <taxon>Bivalvia</taxon>
        <taxon>Autobranchia</taxon>
        <taxon>Pteriomorphia</taxon>
        <taxon>Pterioida</taxon>
        <taxon>Pterioidea</taxon>
        <taxon>Pteriidae</taxon>
        <taxon>Pinctada</taxon>
    </lineage>
</organism>
<comment type="caution">
    <text evidence="1">The sequence shown here is derived from an EMBL/GenBank/DDBJ whole genome shotgun (WGS) entry which is preliminary data.</text>
</comment>
<reference evidence="1" key="1">
    <citation type="submission" date="2019-08" db="EMBL/GenBank/DDBJ databases">
        <title>The improved chromosome-level genome for the pearl oyster Pinctada fucata martensii using PacBio sequencing and Hi-C.</title>
        <authorList>
            <person name="Zheng Z."/>
        </authorList>
    </citation>
    <scope>NUCLEOTIDE SEQUENCE</scope>
    <source>
        <strain evidence="1">ZZ-2019</strain>
        <tissue evidence="1">Adductor muscle</tissue>
    </source>
</reference>
<evidence type="ECO:0000313" key="1">
    <source>
        <dbReference type="EMBL" id="KAK3103832.1"/>
    </source>
</evidence>
<proteinExistence type="predicted"/>
<evidence type="ECO:0008006" key="3">
    <source>
        <dbReference type="Google" id="ProtNLM"/>
    </source>
</evidence>
<name>A0AA89CBH8_PINIB</name>
<dbReference type="AlphaFoldDB" id="A0AA89CBH8"/>
<accession>A0AA89CBH8</accession>
<dbReference type="EMBL" id="VSWD01000005">
    <property type="protein sequence ID" value="KAK3103832.1"/>
    <property type="molecule type" value="Genomic_DNA"/>
</dbReference>
<gene>
    <name evidence="1" type="ORF">FSP39_022273</name>
</gene>
<protein>
    <recommendedName>
        <fullName evidence="3">DZIP3-like HEPN domain-containing protein</fullName>
    </recommendedName>
</protein>
<evidence type="ECO:0000313" key="2">
    <source>
        <dbReference type="Proteomes" id="UP001186944"/>
    </source>
</evidence>